<sequence>MRRGAVRAGGAVRLARAPLSHGRAHPAHPACPPAPHPRHFLSRHKGRFKFFGMPFGDISPTGGGNAASGRGVRCTSPSLRT</sequence>
<accession>A0AAV1J823</accession>
<protein>
    <submittedName>
        <fullName evidence="2">Uncharacterized protein</fullName>
    </submittedName>
</protein>
<dbReference type="EMBL" id="CAVLEF010000006">
    <property type="protein sequence ID" value="CAK1545027.1"/>
    <property type="molecule type" value="Genomic_DNA"/>
</dbReference>
<keyword evidence="3" id="KW-1185">Reference proteome</keyword>
<gene>
    <name evidence="2" type="ORF">LNINA_LOCUS4722</name>
</gene>
<feature type="region of interest" description="Disordered" evidence="1">
    <location>
        <begin position="18"/>
        <end position="38"/>
    </location>
</feature>
<proteinExistence type="predicted"/>
<dbReference type="Proteomes" id="UP001497472">
    <property type="component" value="Unassembled WGS sequence"/>
</dbReference>
<evidence type="ECO:0000313" key="2">
    <source>
        <dbReference type="EMBL" id="CAK1545027.1"/>
    </source>
</evidence>
<comment type="caution">
    <text evidence="2">The sequence shown here is derived from an EMBL/GenBank/DDBJ whole genome shotgun (WGS) entry which is preliminary data.</text>
</comment>
<evidence type="ECO:0000313" key="3">
    <source>
        <dbReference type="Proteomes" id="UP001497472"/>
    </source>
</evidence>
<name>A0AAV1J823_9NEOP</name>
<organism evidence="2 3">
    <name type="scientific">Leptosia nina</name>
    <dbReference type="NCBI Taxonomy" id="320188"/>
    <lineage>
        <taxon>Eukaryota</taxon>
        <taxon>Metazoa</taxon>
        <taxon>Ecdysozoa</taxon>
        <taxon>Arthropoda</taxon>
        <taxon>Hexapoda</taxon>
        <taxon>Insecta</taxon>
        <taxon>Pterygota</taxon>
        <taxon>Neoptera</taxon>
        <taxon>Endopterygota</taxon>
        <taxon>Lepidoptera</taxon>
        <taxon>Glossata</taxon>
        <taxon>Ditrysia</taxon>
        <taxon>Papilionoidea</taxon>
        <taxon>Pieridae</taxon>
        <taxon>Pierinae</taxon>
        <taxon>Leptosia</taxon>
    </lineage>
</organism>
<evidence type="ECO:0000256" key="1">
    <source>
        <dbReference type="SAM" id="MobiDB-lite"/>
    </source>
</evidence>
<reference evidence="2 3" key="1">
    <citation type="submission" date="2023-11" db="EMBL/GenBank/DDBJ databases">
        <authorList>
            <person name="Okamura Y."/>
        </authorList>
    </citation>
    <scope>NUCLEOTIDE SEQUENCE [LARGE SCALE GENOMIC DNA]</scope>
</reference>
<dbReference type="AlphaFoldDB" id="A0AAV1J823"/>
<feature type="region of interest" description="Disordered" evidence="1">
    <location>
        <begin position="60"/>
        <end position="81"/>
    </location>
</feature>